<sequence length="485" mass="51532">MDGTAFLQGTGALAPHLTVLITGLVILMLDLFLTERSRFLNEVVGLIGLALAFVLAVLQHGDPRMVFMDMAVVDNLSVFFLATFILIAILTLLLSASFVRREDIASGEYYALVLFATTGFMFVASAANLVMLFLAIETLSIATYILAGLHRQEQRSLEAAFKYFILGAFSSAIFLYGIATVYGALGHTNITQLAATVAQGDMSPLLMFGVALLIVGLGFKVAAVPFHMWAPDVYDGAPTAVTAFMSAGPKAAAFAALLRVFYQGFGAEDVAAQWAPVFAVLAALTMILGNLSALTQVSIKRMLAYSSIAHAGYAFVALVTLDALGAASILYYLVAYTFMSLGAFAVLTVVAKQGERHHAFSDYSGLASTNPILAAVMTLFMFALAGFPPTAGFAGKFYVFSAAVKSGYYVLAIIGVLTSVVSVFYYIHVIRVMYMQEPGEGGSPIRVSAVTCTLLGVTVLGTLYMGVFPGSILNLAERSVALLFS</sequence>
<dbReference type="GO" id="GO:0050136">
    <property type="term" value="F:NADH dehydrogenase (quinone) (non-electrogenic) activity"/>
    <property type="evidence" value="ECO:0007669"/>
    <property type="project" value="UniProtKB-UniRule"/>
</dbReference>
<keyword evidence="5" id="KW-0874">Quinone</keyword>
<keyword evidence="5" id="KW-1003">Cell membrane</keyword>
<comment type="function">
    <text evidence="5">NDH-1 shuttles electrons from NADH, via FMN and iron-sulfur (Fe-S) centers, to quinones in the respiratory chain. The immediate electron acceptor for the enzyme in this species is believed to be ubiquinone. Couples the redox reaction to proton translocation (for every two electrons transferred, four hydrogen ions are translocated across the cytoplasmic membrane), and thus conserves the redox energy in a proton gradient.</text>
</comment>
<dbReference type="InterPro" id="IPR001750">
    <property type="entry name" value="ND/Mrp_TM"/>
</dbReference>
<keyword evidence="4 5" id="KW-0472">Membrane</keyword>
<feature type="transmembrane region" description="Helical" evidence="5">
    <location>
        <begin position="78"/>
        <end position="97"/>
    </location>
</feature>
<evidence type="ECO:0000259" key="7">
    <source>
        <dbReference type="Pfam" id="PF00361"/>
    </source>
</evidence>
<feature type="transmembrane region" description="Helical" evidence="5">
    <location>
        <begin position="109"/>
        <end position="126"/>
    </location>
</feature>
<dbReference type="Proteomes" id="UP000019141">
    <property type="component" value="Unassembled WGS sequence"/>
</dbReference>
<dbReference type="HOGENOM" id="CLU_007100_1_5_7"/>
<evidence type="ECO:0000256" key="4">
    <source>
        <dbReference type="ARBA" id="ARBA00023136"/>
    </source>
</evidence>
<accession>W4LH91</accession>
<reference evidence="8 9" key="1">
    <citation type="journal article" date="2014" name="Nature">
        <title>An environmental bacterial taxon with a large and distinct metabolic repertoire.</title>
        <authorList>
            <person name="Wilson M.C."/>
            <person name="Mori T."/>
            <person name="Ruckert C."/>
            <person name="Uria A.R."/>
            <person name="Helf M.J."/>
            <person name="Takada K."/>
            <person name="Gernert C."/>
            <person name="Steffens U.A."/>
            <person name="Heycke N."/>
            <person name="Schmitt S."/>
            <person name="Rinke C."/>
            <person name="Helfrich E.J."/>
            <person name="Brachmann A.O."/>
            <person name="Gurgui C."/>
            <person name="Wakimoto T."/>
            <person name="Kracht M."/>
            <person name="Crusemann M."/>
            <person name="Hentschel U."/>
            <person name="Abe I."/>
            <person name="Matsunaga S."/>
            <person name="Kalinowski J."/>
            <person name="Takeyama H."/>
            <person name="Piel J."/>
        </authorList>
    </citation>
    <scope>NUCLEOTIDE SEQUENCE [LARGE SCALE GENOMIC DNA]</scope>
    <source>
        <strain evidence="9">TSY1</strain>
    </source>
</reference>
<dbReference type="PANTHER" id="PTHR22773">
    <property type="entry name" value="NADH DEHYDROGENASE"/>
    <property type="match status" value="1"/>
</dbReference>
<organism evidence="8 9">
    <name type="scientific">Entotheonella factor</name>
    <dbReference type="NCBI Taxonomy" id="1429438"/>
    <lineage>
        <taxon>Bacteria</taxon>
        <taxon>Pseudomonadati</taxon>
        <taxon>Nitrospinota/Tectimicrobiota group</taxon>
        <taxon>Candidatus Tectimicrobiota</taxon>
        <taxon>Candidatus Entotheonellia</taxon>
        <taxon>Candidatus Entotheonellales</taxon>
        <taxon>Candidatus Entotheonellaceae</taxon>
        <taxon>Candidatus Entotheonella</taxon>
    </lineage>
</organism>
<feature type="transmembrane region" description="Helical" evidence="5">
    <location>
        <begin position="132"/>
        <end position="149"/>
    </location>
</feature>
<comment type="catalytic activity">
    <reaction evidence="5">
        <text>a quinone + NADH + 5 H(+)(in) = a quinol + NAD(+) + 4 H(+)(out)</text>
        <dbReference type="Rhea" id="RHEA:57888"/>
        <dbReference type="ChEBI" id="CHEBI:15378"/>
        <dbReference type="ChEBI" id="CHEBI:24646"/>
        <dbReference type="ChEBI" id="CHEBI:57540"/>
        <dbReference type="ChEBI" id="CHEBI:57945"/>
        <dbReference type="ChEBI" id="CHEBI:132124"/>
    </reaction>
</comment>
<dbReference type="NCBIfam" id="TIGR01770">
    <property type="entry name" value="NDH_I_N"/>
    <property type="match status" value="1"/>
</dbReference>
<dbReference type="AlphaFoldDB" id="W4LH91"/>
<comment type="caution">
    <text evidence="8">The sequence shown here is derived from an EMBL/GenBank/DDBJ whole genome shotgun (WGS) entry which is preliminary data.</text>
</comment>
<feature type="domain" description="NADH:quinone oxidoreductase/Mrp antiporter transmembrane" evidence="7">
    <location>
        <begin position="126"/>
        <end position="421"/>
    </location>
</feature>
<name>W4LH91_ENTF1</name>
<dbReference type="HAMAP" id="MF_00445">
    <property type="entry name" value="NDH1_NuoN_1"/>
    <property type="match status" value="1"/>
</dbReference>
<feature type="transmembrane region" description="Helical" evidence="5">
    <location>
        <begin position="12"/>
        <end position="32"/>
    </location>
</feature>
<feature type="transmembrane region" description="Helical" evidence="5">
    <location>
        <begin position="329"/>
        <end position="351"/>
    </location>
</feature>
<evidence type="ECO:0000256" key="3">
    <source>
        <dbReference type="ARBA" id="ARBA00022989"/>
    </source>
</evidence>
<keyword evidence="5" id="KW-0830">Ubiquinone</keyword>
<feature type="transmembrane region" description="Helical" evidence="5">
    <location>
        <begin position="205"/>
        <end position="229"/>
    </location>
</feature>
<dbReference type="EC" id="7.1.1.-" evidence="5"/>
<feature type="transmembrane region" description="Helical" evidence="5">
    <location>
        <begin position="161"/>
        <end position="185"/>
    </location>
</feature>
<keyword evidence="5" id="KW-1278">Translocase</keyword>
<feature type="transmembrane region" description="Helical" evidence="5">
    <location>
        <begin position="447"/>
        <end position="467"/>
    </location>
</feature>
<dbReference type="GO" id="GO:0012505">
    <property type="term" value="C:endomembrane system"/>
    <property type="evidence" value="ECO:0007669"/>
    <property type="project" value="UniProtKB-SubCell"/>
</dbReference>
<feature type="transmembrane region" description="Helical" evidence="5">
    <location>
        <begin position="363"/>
        <end position="387"/>
    </location>
</feature>
<dbReference type="GO" id="GO:0048038">
    <property type="term" value="F:quinone binding"/>
    <property type="evidence" value="ECO:0007669"/>
    <property type="project" value="UniProtKB-KW"/>
</dbReference>
<protein>
    <recommendedName>
        <fullName evidence="5">NADH-quinone oxidoreductase subunit N</fullName>
        <ecNumber evidence="5">7.1.1.-</ecNumber>
    </recommendedName>
    <alternativeName>
        <fullName evidence="5">NADH dehydrogenase I subunit N</fullName>
    </alternativeName>
    <alternativeName>
        <fullName evidence="5">NDH-1 subunit N</fullName>
    </alternativeName>
</protein>
<comment type="similarity">
    <text evidence="5">Belongs to the complex I subunit 2 family.</text>
</comment>
<dbReference type="PATRIC" id="fig|1429438.4.peg.4618"/>
<comment type="subunit">
    <text evidence="5">NDH-1 is composed of 14 different subunits. Subunits NuoA, H, J, K, L, M, N constitute the membrane sector of the complex.</text>
</comment>
<evidence type="ECO:0000256" key="6">
    <source>
        <dbReference type="RuleBase" id="RU000320"/>
    </source>
</evidence>
<dbReference type="EMBL" id="AZHW01000705">
    <property type="protein sequence ID" value="ETW97090.1"/>
    <property type="molecule type" value="Genomic_DNA"/>
</dbReference>
<keyword evidence="2 5" id="KW-0812">Transmembrane</keyword>
<dbReference type="GO" id="GO:0042773">
    <property type="term" value="P:ATP synthesis coupled electron transport"/>
    <property type="evidence" value="ECO:0007669"/>
    <property type="project" value="InterPro"/>
</dbReference>
<dbReference type="GO" id="GO:0008137">
    <property type="term" value="F:NADH dehydrogenase (ubiquinone) activity"/>
    <property type="evidence" value="ECO:0007669"/>
    <property type="project" value="InterPro"/>
</dbReference>
<proteinExistence type="inferred from homology"/>
<dbReference type="Pfam" id="PF00361">
    <property type="entry name" value="Proton_antipo_M"/>
    <property type="match status" value="1"/>
</dbReference>
<feature type="transmembrane region" description="Helical" evidence="5">
    <location>
        <begin position="407"/>
        <end position="427"/>
    </location>
</feature>
<feature type="transmembrane region" description="Helical" evidence="5">
    <location>
        <begin position="274"/>
        <end position="291"/>
    </location>
</feature>
<evidence type="ECO:0000313" key="9">
    <source>
        <dbReference type="Proteomes" id="UP000019141"/>
    </source>
</evidence>
<keyword evidence="5" id="KW-0520">NAD</keyword>
<dbReference type="GO" id="GO:0005886">
    <property type="term" value="C:plasma membrane"/>
    <property type="evidence" value="ECO:0007669"/>
    <property type="project" value="UniProtKB-SubCell"/>
</dbReference>
<keyword evidence="5" id="KW-0813">Transport</keyword>
<dbReference type="InterPro" id="IPR010096">
    <property type="entry name" value="NADH-Q_OxRdtase_suN/2"/>
</dbReference>
<gene>
    <name evidence="5" type="primary">nuoN</name>
    <name evidence="8" type="ORF">ETSY1_24055</name>
</gene>
<evidence type="ECO:0000313" key="8">
    <source>
        <dbReference type="EMBL" id="ETW97090.1"/>
    </source>
</evidence>
<evidence type="ECO:0000256" key="5">
    <source>
        <dbReference type="HAMAP-Rule" id="MF_00445"/>
    </source>
</evidence>
<feature type="transmembrane region" description="Helical" evidence="5">
    <location>
        <begin position="303"/>
        <end position="323"/>
    </location>
</feature>
<feature type="transmembrane region" description="Helical" evidence="5">
    <location>
        <begin position="241"/>
        <end position="262"/>
    </location>
</feature>
<evidence type="ECO:0000256" key="2">
    <source>
        <dbReference type="ARBA" id="ARBA00022692"/>
    </source>
</evidence>
<feature type="transmembrane region" description="Helical" evidence="5">
    <location>
        <begin position="39"/>
        <end position="58"/>
    </location>
</feature>
<keyword evidence="9" id="KW-1185">Reference proteome</keyword>
<comment type="subcellular location">
    <subcellularLocation>
        <location evidence="5">Cell membrane</location>
        <topology evidence="5">Multi-pass membrane protein</topology>
    </subcellularLocation>
    <subcellularLocation>
        <location evidence="1">Endomembrane system</location>
        <topology evidence="1">Multi-pass membrane protein</topology>
    </subcellularLocation>
    <subcellularLocation>
        <location evidence="6">Membrane</location>
        <topology evidence="6">Multi-pass membrane protein</topology>
    </subcellularLocation>
</comment>
<keyword evidence="3 5" id="KW-1133">Transmembrane helix</keyword>
<evidence type="ECO:0000256" key="1">
    <source>
        <dbReference type="ARBA" id="ARBA00004127"/>
    </source>
</evidence>